<dbReference type="GO" id="GO:0050567">
    <property type="term" value="F:glutaminyl-tRNA synthase (glutamine-hydrolyzing) activity"/>
    <property type="evidence" value="ECO:0007669"/>
    <property type="project" value="UniProtKB-UniRule"/>
</dbReference>
<dbReference type="PANTHER" id="PTHR15004:SF0">
    <property type="entry name" value="GLUTAMYL-TRNA(GLN) AMIDOTRANSFERASE SUBUNIT C, MITOCHONDRIAL"/>
    <property type="match status" value="1"/>
</dbReference>
<comment type="catalytic activity">
    <reaction evidence="1">
        <text>L-glutamyl-tRNA(Gln) + L-glutamine + ATP + H2O = L-glutaminyl-tRNA(Gln) + L-glutamate + ADP + phosphate + H(+)</text>
        <dbReference type="Rhea" id="RHEA:17521"/>
        <dbReference type="Rhea" id="RHEA-COMP:9681"/>
        <dbReference type="Rhea" id="RHEA-COMP:9684"/>
        <dbReference type="ChEBI" id="CHEBI:15377"/>
        <dbReference type="ChEBI" id="CHEBI:15378"/>
        <dbReference type="ChEBI" id="CHEBI:29985"/>
        <dbReference type="ChEBI" id="CHEBI:30616"/>
        <dbReference type="ChEBI" id="CHEBI:43474"/>
        <dbReference type="ChEBI" id="CHEBI:58359"/>
        <dbReference type="ChEBI" id="CHEBI:78520"/>
        <dbReference type="ChEBI" id="CHEBI:78521"/>
        <dbReference type="ChEBI" id="CHEBI:456216"/>
    </reaction>
</comment>
<keyword evidence="3" id="KW-1185">Reference proteome</keyword>
<comment type="caution">
    <text evidence="2">The sequence shown here is derived from an EMBL/GenBank/DDBJ whole genome shotgun (WGS) entry which is preliminary data.</text>
</comment>
<evidence type="ECO:0000256" key="1">
    <source>
        <dbReference type="HAMAP-Rule" id="MF_00122"/>
    </source>
</evidence>
<dbReference type="InterPro" id="IPR003837">
    <property type="entry name" value="GatC"/>
</dbReference>
<dbReference type="GO" id="GO:0006450">
    <property type="term" value="P:regulation of translational fidelity"/>
    <property type="evidence" value="ECO:0007669"/>
    <property type="project" value="InterPro"/>
</dbReference>
<dbReference type="SUPFAM" id="SSF141000">
    <property type="entry name" value="Glu-tRNAGln amidotransferase C subunit"/>
    <property type="match status" value="1"/>
</dbReference>
<dbReference type="NCBIfam" id="TIGR00135">
    <property type="entry name" value="gatC"/>
    <property type="match status" value="1"/>
</dbReference>
<dbReference type="Proteomes" id="UP000631034">
    <property type="component" value="Unassembled WGS sequence"/>
</dbReference>
<dbReference type="Pfam" id="PF02686">
    <property type="entry name" value="GatC"/>
    <property type="match status" value="1"/>
</dbReference>
<dbReference type="GO" id="GO:0070681">
    <property type="term" value="P:glutaminyl-tRNAGln biosynthesis via transamidation"/>
    <property type="evidence" value="ECO:0007669"/>
    <property type="project" value="TreeGrafter"/>
</dbReference>
<keyword evidence="1" id="KW-0067">ATP-binding</keyword>
<keyword evidence="1" id="KW-0436">Ligase</keyword>
<accession>A0A8J6YUH3</accession>
<reference evidence="2" key="1">
    <citation type="submission" date="2020-10" db="EMBL/GenBank/DDBJ databases">
        <title>Genome sequence of the unusual species of purple photosynthetic bacteria, Phaeovibrio sulfidiphilus DSM 23193, type strain.</title>
        <authorList>
            <person name="Kyndt J.A."/>
            <person name="Meyer T.E."/>
        </authorList>
    </citation>
    <scope>NUCLEOTIDE SEQUENCE</scope>
    <source>
        <strain evidence="2">DSM 23193</strain>
    </source>
</reference>
<dbReference type="InterPro" id="IPR036113">
    <property type="entry name" value="Asp/Glu-ADT_sf_sub_c"/>
</dbReference>
<organism evidence="2 3">
    <name type="scientific">Phaeovibrio sulfidiphilus</name>
    <dbReference type="NCBI Taxonomy" id="1220600"/>
    <lineage>
        <taxon>Bacteria</taxon>
        <taxon>Pseudomonadati</taxon>
        <taxon>Pseudomonadota</taxon>
        <taxon>Alphaproteobacteria</taxon>
        <taxon>Rhodospirillales</taxon>
        <taxon>Rhodospirillaceae</taxon>
        <taxon>Phaeovibrio</taxon>
    </lineage>
</organism>
<comment type="function">
    <text evidence="1">Allows the formation of correctly charged Asn-tRNA(Asn) or Gln-tRNA(Gln) through the transamidation of misacylated Asp-tRNA(Asn) or Glu-tRNA(Gln) in organisms which lack either or both of asparaginyl-tRNA or glutaminyl-tRNA synthetases. The reaction takes place in the presence of glutamine and ATP through an activated phospho-Asp-tRNA(Asn) or phospho-Glu-tRNA(Gln).</text>
</comment>
<evidence type="ECO:0000313" key="2">
    <source>
        <dbReference type="EMBL" id="MBE1236644.1"/>
    </source>
</evidence>
<keyword evidence="1" id="KW-0648">Protein biosynthesis</keyword>
<sequence>MALDKTTVANIAFLARIDIPEDRQETLARELSSILTWVEQLEQVDTQGVEPMASVANLALSWRPDAVTDGGCVDDVLSNAPEKNSNCFVVPRMVE</sequence>
<dbReference type="EMBL" id="JACZHT010000002">
    <property type="protein sequence ID" value="MBE1236644.1"/>
    <property type="molecule type" value="Genomic_DNA"/>
</dbReference>
<dbReference type="AlphaFoldDB" id="A0A8J6YUH3"/>
<gene>
    <name evidence="1 2" type="primary">gatC</name>
    <name evidence="2" type="ORF">IHV25_03125</name>
</gene>
<keyword evidence="1" id="KW-0547">Nucleotide-binding</keyword>
<comment type="subunit">
    <text evidence="1">Heterotrimer of A, B and C subunits.</text>
</comment>
<dbReference type="EC" id="6.3.5.-" evidence="1"/>
<dbReference type="GO" id="GO:0006412">
    <property type="term" value="P:translation"/>
    <property type="evidence" value="ECO:0007669"/>
    <property type="project" value="UniProtKB-UniRule"/>
</dbReference>
<dbReference type="RefSeq" id="WP_192533618.1">
    <property type="nucleotide sequence ID" value="NZ_JACZHT010000002.1"/>
</dbReference>
<name>A0A8J6YUH3_9PROT</name>
<dbReference type="Gene3D" id="1.10.20.60">
    <property type="entry name" value="Glu-tRNAGln amidotransferase C subunit, N-terminal domain"/>
    <property type="match status" value="1"/>
</dbReference>
<dbReference type="HAMAP" id="MF_00122">
    <property type="entry name" value="GatC"/>
    <property type="match status" value="1"/>
</dbReference>
<protein>
    <recommendedName>
        <fullName evidence="1">Aspartyl/glutamyl-tRNA(Asn/Gln) amidotransferase subunit C</fullName>
        <shortName evidence="1">Asp/Glu-ADT subunit C</shortName>
        <ecNumber evidence="1">6.3.5.-</ecNumber>
    </recommendedName>
</protein>
<dbReference type="GO" id="GO:0005524">
    <property type="term" value="F:ATP binding"/>
    <property type="evidence" value="ECO:0007669"/>
    <property type="project" value="UniProtKB-KW"/>
</dbReference>
<proteinExistence type="inferred from homology"/>
<comment type="similarity">
    <text evidence="1">Belongs to the GatC family.</text>
</comment>
<dbReference type="PANTHER" id="PTHR15004">
    <property type="entry name" value="GLUTAMYL-TRNA(GLN) AMIDOTRANSFERASE SUBUNIT C, MITOCHONDRIAL"/>
    <property type="match status" value="1"/>
</dbReference>
<evidence type="ECO:0000313" key="3">
    <source>
        <dbReference type="Proteomes" id="UP000631034"/>
    </source>
</evidence>
<comment type="catalytic activity">
    <reaction evidence="1">
        <text>L-aspartyl-tRNA(Asn) + L-glutamine + ATP + H2O = L-asparaginyl-tRNA(Asn) + L-glutamate + ADP + phosphate + 2 H(+)</text>
        <dbReference type="Rhea" id="RHEA:14513"/>
        <dbReference type="Rhea" id="RHEA-COMP:9674"/>
        <dbReference type="Rhea" id="RHEA-COMP:9677"/>
        <dbReference type="ChEBI" id="CHEBI:15377"/>
        <dbReference type="ChEBI" id="CHEBI:15378"/>
        <dbReference type="ChEBI" id="CHEBI:29985"/>
        <dbReference type="ChEBI" id="CHEBI:30616"/>
        <dbReference type="ChEBI" id="CHEBI:43474"/>
        <dbReference type="ChEBI" id="CHEBI:58359"/>
        <dbReference type="ChEBI" id="CHEBI:78515"/>
        <dbReference type="ChEBI" id="CHEBI:78516"/>
        <dbReference type="ChEBI" id="CHEBI:456216"/>
    </reaction>
</comment>